<name>A0A7S0IZU9_9EUKA</name>
<protein>
    <recommendedName>
        <fullName evidence="2">Sulfotransferase domain-containing protein</fullName>
    </recommendedName>
</protein>
<organism evidence="1">
    <name type="scientific">Calcidiscus leptoporus</name>
    <dbReference type="NCBI Taxonomy" id="127549"/>
    <lineage>
        <taxon>Eukaryota</taxon>
        <taxon>Haptista</taxon>
        <taxon>Haptophyta</taxon>
        <taxon>Prymnesiophyceae</taxon>
        <taxon>Coccolithales</taxon>
        <taxon>Calcidiscaceae</taxon>
        <taxon>Calcidiscus</taxon>
    </lineage>
</organism>
<sequence>MTARRAIHPEAWPYTALLWSLMLDARSRLLHIPKTGGTAVERIALVSPRSVYEAWDKPKRLLRGSCDVSGLVSLWHLTPEQQAVCDHEPSANPYLHRAAHVYCVVREPISRFVSFFAYACKADFVWPSECGPWPECQSLYNVTRAAVALRCFANAAVRAIHEYRQAAHALQANPASEDGVHAKRRARHETKLRLSEFLMHVQPQSWYVRAPVGHRSCEHAFTFEDLRRASVNYTNGAHWRSTRAAVRALADDPPLRAMLEKLYAADVQLWRRVEARLPPTRFHSRGGLNASLDRWRQRRPQLWSRIPACAPRPPRAKKGLNCTCTACCSAELGAHGGRCVRCTFERDECSGKL</sequence>
<evidence type="ECO:0008006" key="2">
    <source>
        <dbReference type="Google" id="ProtNLM"/>
    </source>
</evidence>
<dbReference type="EMBL" id="HBER01023119">
    <property type="protein sequence ID" value="CAD8536278.1"/>
    <property type="molecule type" value="Transcribed_RNA"/>
</dbReference>
<reference evidence="1" key="1">
    <citation type="submission" date="2021-01" db="EMBL/GenBank/DDBJ databases">
        <authorList>
            <person name="Corre E."/>
            <person name="Pelletier E."/>
            <person name="Niang G."/>
            <person name="Scheremetjew M."/>
            <person name="Finn R."/>
            <person name="Kale V."/>
            <person name="Holt S."/>
            <person name="Cochrane G."/>
            <person name="Meng A."/>
            <person name="Brown T."/>
            <person name="Cohen L."/>
        </authorList>
    </citation>
    <scope>NUCLEOTIDE SEQUENCE</scope>
    <source>
        <strain evidence="1">RCC1130</strain>
    </source>
</reference>
<gene>
    <name evidence="1" type="ORF">CLEP1334_LOCUS11558</name>
</gene>
<accession>A0A7S0IZU9</accession>
<evidence type="ECO:0000313" key="1">
    <source>
        <dbReference type="EMBL" id="CAD8536278.1"/>
    </source>
</evidence>
<proteinExistence type="predicted"/>
<dbReference type="AlphaFoldDB" id="A0A7S0IZU9"/>